<dbReference type="InterPro" id="IPR025187">
    <property type="entry name" value="DUF4112"/>
</dbReference>
<reference evidence="1 2" key="1">
    <citation type="submission" date="2020-01" db="EMBL/GenBank/DDBJ databases">
        <title>Frigidibacter albus SP32T (=CGMCC 1.13995T).</title>
        <authorList>
            <person name="Liao X."/>
        </authorList>
    </citation>
    <scope>NUCLEOTIDE SEQUENCE [LARGE SCALE GENOMIC DNA]</scope>
    <source>
        <strain evidence="1 2">SP32</strain>
    </source>
</reference>
<gene>
    <name evidence="1" type="ORF">GS660_01985</name>
</gene>
<dbReference type="AlphaFoldDB" id="A0A6L8VC43"/>
<accession>A0A6L8VC43</accession>
<dbReference type="Proteomes" id="UP000477083">
    <property type="component" value="Unassembled WGS sequence"/>
</dbReference>
<keyword evidence="2" id="KW-1185">Reference proteome</keyword>
<evidence type="ECO:0000313" key="1">
    <source>
        <dbReference type="EMBL" id="MZQ87865.1"/>
    </source>
</evidence>
<proteinExistence type="predicted"/>
<dbReference type="EMBL" id="WWNR01000001">
    <property type="protein sequence ID" value="MZQ87865.1"/>
    <property type="molecule type" value="Genomic_DNA"/>
</dbReference>
<sequence>MNSPQHPPIHPQQARLDRIHRVARLMDARYRLPGTSYRIGLDGLIGLIPGVGDTVGLAVSGWMISEAVQAGARRRTIVRMAGNAVIDWAVGIVPVAGDLFDFAFKSHQRNAALLAADLERMGAVRPVSAR</sequence>
<dbReference type="RefSeq" id="WP_161342849.1">
    <property type="nucleotide sequence ID" value="NZ_BMGW01000001.1"/>
</dbReference>
<dbReference type="OrthoDB" id="513552at2"/>
<protein>
    <submittedName>
        <fullName evidence="1">DUF4112 domain-containing protein</fullName>
    </submittedName>
</protein>
<organism evidence="1 2">
    <name type="scientific">Frigidibacter albus</name>
    <dbReference type="NCBI Taxonomy" id="1465486"/>
    <lineage>
        <taxon>Bacteria</taxon>
        <taxon>Pseudomonadati</taxon>
        <taxon>Pseudomonadota</taxon>
        <taxon>Alphaproteobacteria</taxon>
        <taxon>Rhodobacterales</taxon>
        <taxon>Paracoccaceae</taxon>
        <taxon>Frigidibacter</taxon>
    </lineage>
</organism>
<evidence type="ECO:0000313" key="2">
    <source>
        <dbReference type="Proteomes" id="UP000477083"/>
    </source>
</evidence>
<name>A0A6L8VC43_9RHOB</name>
<dbReference type="Pfam" id="PF13430">
    <property type="entry name" value="DUF4112"/>
    <property type="match status" value="1"/>
</dbReference>
<comment type="caution">
    <text evidence="1">The sequence shown here is derived from an EMBL/GenBank/DDBJ whole genome shotgun (WGS) entry which is preliminary data.</text>
</comment>
<dbReference type="PANTHER" id="PTHR35519:SF2">
    <property type="entry name" value="PH DOMAIN PROTEIN"/>
    <property type="match status" value="1"/>
</dbReference>
<dbReference type="PANTHER" id="PTHR35519">
    <property type="entry name" value="MEMBRANE PROTEINS"/>
    <property type="match status" value="1"/>
</dbReference>